<evidence type="ECO:0000256" key="4">
    <source>
        <dbReference type="ARBA" id="ARBA00022801"/>
    </source>
</evidence>
<keyword evidence="4" id="KW-0378">Hydrolase</keyword>
<evidence type="ECO:0000259" key="6">
    <source>
        <dbReference type="PROSITE" id="PS50022"/>
    </source>
</evidence>
<dbReference type="Gene3D" id="3.20.20.80">
    <property type="entry name" value="Glycosidases"/>
    <property type="match status" value="1"/>
</dbReference>
<evidence type="ECO:0000256" key="3">
    <source>
        <dbReference type="ARBA" id="ARBA00012663"/>
    </source>
</evidence>
<sequence>MHTKFLHLALTVVLPVVGLVLTETKLIGGDATSAMVPLPVKAEFGNGETYSLPPTITYSSPSSGDWDNHLTAFAKTIQRLTGENCTLVKAIDDKAGWTFSLDESLSASAYSIDITTEGIGVKAGGIKGLSYATATLLQLVGGANEGELLVGTIRDEPKLSYRNLMIDMGRNPHSVELLKQTIDFCWFYKIDSVQLHLTDDQRIAFPFESFPKLSDGLITLDEFHELEAYAVVRGVTLIPELEVPGHSGLIRRVYPEVFGETGTELASTPKALEGIQTMLDDLMSVFQSTPYIHIGGDEAFGVPEELQRELINKLHQFLKSKGKQTLVWEGPAPGKGDNRVNAEVIHINWRTINYPADQMLKDGYRVVNAAWDPLYLVDHYPRTNFTMTSPQRIYEKTSLTTFKHVNPGIHTYANPIEVEPSDQLIGFCMPWWEGREENYYDQVFPRAIPFAEVAWNPEIERDFASFEARSQKAEAIRLRSFYPVKIEADALAVPADGVFHNQTTVSIVGRTNLPADNDDSLIRFTTDGSAVNADSQRYEQPFEVDETVDIRARLFVKGSPMGAESQLKLIRVQPKENLALGKPVTSSVSSAAPFSVERVTDGGTGPLDFYLGYPAVPEPIAITIDLETPQTVQRVLVHAFTVQGSFEKYSVEVSLDGEHFTEVGSRKEKPETETSVVEHAFEPQQVRYVRILSEGNRGYVFDSFSKILEVEVH</sequence>
<name>A0ABS8NMG2_9BACT</name>
<dbReference type="Pfam" id="PF00754">
    <property type="entry name" value="F5_F8_type_C"/>
    <property type="match status" value="1"/>
</dbReference>
<dbReference type="InterPro" id="IPR025705">
    <property type="entry name" value="Beta_hexosaminidase_sua/sub"/>
</dbReference>
<evidence type="ECO:0000256" key="2">
    <source>
        <dbReference type="ARBA" id="ARBA00006285"/>
    </source>
</evidence>
<keyword evidence="5" id="KW-0326">Glycosidase</keyword>
<dbReference type="InterPro" id="IPR029018">
    <property type="entry name" value="Hex-like_dom2"/>
</dbReference>
<dbReference type="EC" id="3.2.1.52" evidence="3"/>
<keyword evidence="8" id="KW-1185">Reference proteome</keyword>
<gene>
    <name evidence="7" type="ORF">LOC71_21060</name>
</gene>
<accession>A0ABS8NMG2</accession>
<dbReference type="EMBL" id="JAJKFW010000060">
    <property type="protein sequence ID" value="MCC9644772.1"/>
    <property type="molecule type" value="Genomic_DNA"/>
</dbReference>
<dbReference type="Pfam" id="PF00728">
    <property type="entry name" value="Glyco_hydro_20"/>
    <property type="match status" value="2"/>
</dbReference>
<dbReference type="PRINTS" id="PR00738">
    <property type="entry name" value="GLHYDRLASE20"/>
</dbReference>
<dbReference type="PROSITE" id="PS50022">
    <property type="entry name" value="FA58C_3"/>
    <property type="match status" value="1"/>
</dbReference>
<dbReference type="InterPro" id="IPR059177">
    <property type="entry name" value="GH29D-like_dom"/>
</dbReference>
<feature type="domain" description="F5/8 type C" evidence="6">
    <location>
        <begin position="567"/>
        <end position="713"/>
    </location>
</feature>
<dbReference type="Gene3D" id="3.30.379.10">
    <property type="entry name" value="Chitobiase/beta-hexosaminidase domain 2-like"/>
    <property type="match status" value="1"/>
</dbReference>
<dbReference type="InterPro" id="IPR015883">
    <property type="entry name" value="Glyco_hydro_20_cat"/>
</dbReference>
<dbReference type="RefSeq" id="WP_230276468.1">
    <property type="nucleotide sequence ID" value="NZ_JAJKFW010000060.1"/>
</dbReference>
<dbReference type="SUPFAM" id="SSF55545">
    <property type="entry name" value="beta-N-acetylhexosaminidase-like domain"/>
    <property type="match status" value="1"/>
</dbReference>
<dbReference type="Pfam" id="PF13290">
    <property type="entry name" value="CHB_HEX_C_1"/>
    <property type="match status" value="1"/>
</dbReference>
<dbReference type="InterPro" id="IPR000421">
    <property type="entry name" value="FA58C"/>
</dbReference>
<comment type="similarity">
    <text evidence="2">Belongs to the glycosyl hydrolase 20 family.</text>
</comment>
<dbReference type="Proteomes" id="UP001430306">
    <property type="component" value="Unassembled WGS sequence"/>
</dbReference>
<dbReference type="InterPro" id="IPR017853">
    <property type="entry name" value="GH"/>
</dbReference>
<dbReference type="PANTHER" id="PTHR22600:SF57">
    <property type="entry name" value="BETA-N-ACETYLHEXOSAMINIDASE"/>
    <property type="match status" value="1"/>
</dbReference>
<dbReference type="SUPFAM" id="SSF51445">
    <property type="entry name" value="(Trans)glycosidases"/>
    <property type="match status" value="1"/>
</dbReference>
<dbReference type="SUPFAM" id="SSF49785">
    <property type="entry name" value="Galactose-binding domain-like"/>
    <property type="match status" value="1"/>
</dbReference>
<comment type="caution">
    <text evidence="7">The sequence shown here is derived from an EMBL/GenBank/DDBJ whole genome shotgun (WGS) entry which is preliminary data.</text>
</comment>
<dbReference type="InterPro" id="IPR008979">
    <property type="entry name" value="Galactose-bd-like_sf"/>
</dbReference>
<organism evidence="7 8">
    <name type="scientific">Rhodopirellula halodulae</name>
    <dbReference type="NCBI Taxonomy" id="2894198"/>
    <lineage>
        <taxon>Bacteria</taxon>
        <taxon>Pseudomonadati</taxon>
        <taxon>Planctomycetota</taxon>
        <taxon>Planctomycetia</taxon>
        <taxon>Pirellulales</taxon>
        <taxon>Pirellulaceae</taxon>
        <taxon>Rhodopirellula</taxon>
    </lineage>
</organism>
<protein>
    <recommendedName>
        <fullName evidence="3">beta-N-acetylhexosaminidase</fullName>
        <ecNumber evidence="3">3.2.1.52</ecNumber>
    </recommendedName>
</protein>
<proteinExistence type="inferred from homology"/>
<evidence type="ECO:0000313" key="7">
    <source>
        <dbReference type="EMBL" id="MCC9644772.1"/>
    </source>
</evidence>
<dbReference type="InterPro" id="IPR015882">
    <property type="entry name" value="HEX_bac_N"/>
</dbReference>
<evidence type="ECO:0000313" key="8">
    <source>
        <dbReference type="Proteomes" id="UP001430306"/>
    </source>
</evidence>
<dbReference type="Pfam" id="PF02838">
    <property type="entry name" value="Glyco_hydro_20b"/>
    <property type="match status" value="1"/>
</dbReference>
<evidence type="ECO:0000256" key="1">
    <source>
        <dbReference type="ARBA" id="ARBA00001231"/>
    </source>
</evidence>
<comment type="catalytic activity">
    <reaction evidence="1">
        <text>Hydrolysis of terminal non-reducing N-acetyl-D-hexosamine residues in N-acetyl-beta-D-hexosaminides.</text>
        <dbReference type="EC" id="3.2.1.52"/>
    </reaction>
</comment>
<evidence type="ECO:0000256" key="5">
    <source>
        <dbReference type="ARBA" id="ARBA00023295"/>
    </source>
</evidence>
<dbReference type="PANTHER" id="PTHR22600">
    <property type="entry name" value="BETA-HEXOSAMINIDASE"/>
    <property type="match status" value="1"/>
</dbReference>
<dbReference type="Gene3D" id="2.60.120.260">
    <property type="entry name" value="Galactose-binding domain-like"/>
    <property type="match status" value="1"/>
</dbReference>
<reference evidence="7" key="1">
    <citation type="submission" date="2021-11" db="EMBL/GenBank/DDBJ databases">
        <title>Genome sequence.</title>
        <authorList>
            <person name="Sun Q."/>
        </authorList>
    </citation>
    <scope>NUCLEOTIDE SEQUENCE</scope>
    <source>
        <strain evidence="7">JC740</strain>
    </source>
</reference>